<sequence length="192" mass="21201">MMNVEKVAKLCEALSLKEKKGPLKVLQEGKTSVGEKLLALLLTGKLLPIKPVNREAFILSRQCFLVIRDFRSTRRIGHTVSGCSTKASTNGPKDFNSLYSPWMKASSPTKSGPSRGKKKDSRYYGRSGTEDFNDTNHANHVENRSLALPALLGNGDEDKAIIRGIQASKRDRGDRGYVDLCRYLKDSSTLGN</sequence>
<protein>
    <submittedName>
        <fullName evidence="2">Uncharacterized protein</fullName>
    </submittedName>
</protein>
<name>A0AAD9TEF1_9ROSI</name>
<proteinExistence type="predicted"/>
<reference evidence="2" key="1">
    <citation type="journal article" date="2023" name="Plant J.">
        <title>Genome sequences and population genomics provide insights into the demographic history, inbreeding, and mutation load of two 'living fossil' tree species of Dipteronia.</title>
        <authorList>
            <person name="Feng Y."/>
            <person name="Comes H.P."/>
            <person name="Chen J."/>
            <person name="Zhu S."/>
            <person name="Lu R."/>
            <person name="Zhang X."/>
            <person name="Li P."/>
            <person name="Qiu J."/>
            <person name="Olsen K.M."/>
            <person name="Qiu Y."/>
        </authorList>
    </citation>
    <scope>NUCLEOTIDE SEQUENCE</scope>
    <source>
        <strain evidence="2">KIB01</strain>
    </source>
</reference>
<evidence type="ECO:0000256" key="1">
    <source>
        <dbReference type="SAM" id="MobiDB-lite"/>
    </source>
</evidence>
<keyword evidence="3" id="KW-1185">Reference proteome</keyword>
<feature type="region of interest" description="Disordered" evidence="1">
    <location>
        <begin position="98"/>
        <end position="136"/>
    </location>
</feature>
<organism evidence="2 3">
    <name type="scientific">Dipteronia dyeriana</name>
    <dbReference type="NCBI Taxonomy" id="168575"/>
    <lineage>
        <taxon>Eukaryota</taxon>
        <taxon>Viridiplantae</taxon>
        <taxon>Streptophyta</taxon>
        <taxon>Embryophyta</taxon>
        <taxon>Tracheophyta</taxon>
        <taxon>Spermatophyta</taxon>
        <taxon>Magnoliopsida</taxon>
        <taxon>eudicotyledons</taxon>
        <taxon>Gunneridae</taxon>
        <taxon>Pentapetalae</taxon>
        <taxon>rosids</taxon>
        <taxon>malvids</taxon>
        <taxon>Sapindales</taxon>
        <taxon>Sapindaceae</taxon>
        <taxon>Hippocastanoideae</taxon>
        <taxon>Acereae</taxon>
        <taxon>Dipteronia</taxon>
    </lineage>
</organism>
<dbReference type="EMBL" id="JANJYI010000009">
    <property type="protein sequence ID" value="KAK2634644.1"/>
    <property type="molecule type" value="Genomic_DNA"/>
</dbReference>
<evidence type="ECO:0000313" key="3">
    <source>
        <dbReference type="Proteomes" id="UP001280121"/>
    </source>
</evidence>
<dbReference type="AlphaFoldDB" id="A0AAD9TEF1"/>
<dbReference type="Proteomes" id="UP001280121">
    <property type="component" value="Unassembled WGS sequence"/>
</dbReference>
<accession>A0AAD9TEF1</accession>
<comment type="caution">
    <text evidence="2">The sequence shown here is derived from an EMBL/GenBank/DDBJ whole genome shotgun (WGS) entry which is preliminary data.</text>
</comment>
<gene>
    <name evidence="2" type="ORF">Ddye_029436</name>
</gene>
<evidence type="ECO:0000313" key="2">
    <source>
        <dbReference type="EMBL" id="KAK2634644.1"/>
    </source>
</evidence>